<name>A0A2A3E5S0_APICC</name>
<evidence type="ECO:0000256" key="1">
    <source>
        <dbReference type="SAM" id="MobiDB-lite"/>
    </source>
</evidence>
<feature type="region of interest" description="Disordered" evidence="1">
    <location>
        <begin position="228"/>
        <end position="264"/>
    </location>
</feature>
<dbReference type="Proteomes" id="UP000242457">
    <property type="component" value="Unassembled WGS sequence"/>
</dbReference>
<reference evidence="3 4" key="1">
    <citation type="submission" date="2014-07" db="EMBL/GenBank/DDBJ databases">
        <title>Genomic and transcriptomic analysis on Apis cerana provide comprehensive insights into honey bee biology.</title>
        <authorList>
            <person name="Diao Q."/>
            <person name="Sun L."/>
            <person name="Zheng H."/>
            <person name="Zheng H."/>
            <person name="Xu S."/>
            <person name="Wang S."/>
            <person name="Zeng Z."/>
            <person name="Hu F."/>
            <person name="Su S."/>
            <person name="Wu J."/>
        </authorList>
    </citation>
    <scope>NUCLEOTIDE SEQUENCE [LARGE SCALE GENOMIC DNA]</scope>
    <source>
        <tissue evidence="3">Pupae without intestine</tissue>
    </source>
</reference>
<keyword evidence="2" id="KW-0812">Transmembrane</keyword>
<evidence type="ECO:0000256" key="2">
    <source>
        <dbReference type="SAM" id="Phobius"/>
    </source>
</evidence>
<dbReference type="EMBL" id="KZ288358">
    <property type="protein sequence ID" value="PBC27045.1"/>
    <property type="molecule type" value="Genomic_DNA"/>
</dbReference>
<protein>
    <submittedName>
        <fullName evidence="3">Uncharacterized protein</fullName>
    </submittedName>
</protein>
<gene>
    <name evidence="3" type="ORF">APICC_08520</name>
</gene>
<keyword evidence="2" id="KW-1133">Transmembrane helix</keyword>
<feature type="region of interest" description="Disordered" evidence="1">
    <location>
        <begin position="178"/>
        <end position="215"/>
    </location>
</feature>
<dbReference type="OrthoDB" id="7696636at2759"/>
<organism evidence="3 4">
    <name type="scientific">Apis cerana cerana</name>
    <name type="common">Oriental honeybee</name>
    <dbReference type="NCBI Taxonomy" id="94128"/>
    <lineage>
        <taxon>Eukaryota</taxon>
        <taxon>Metazoa</taxon>
        <taxon>Ecdysozoa</taxon>
        <taxon>Arthropoda</taxon>
        <taxon>Hexapoda</taxon>
        <taxon>Insecta</taxon>
        <taxon>Pterygota</taxon>
        <taxon>Neoptera</taxon>
        <taxon>Endopterygota</taxon>
        <taxon>Hymenoptera</taxon>
        <taxon>Apocrita</taxon>
        <taxon>Aculeata</taxon>
        <taxon>Apoidea</taxon>
        <taxon>Anthophila</taxon>
        <taxon>Apidae</taxon>
        <taxon>Apis</taxon>
    </lineage>
</organism>
<accession>A0A2A3E5S0</accession>
<evidence type="ECO:0000313" key="3">
    <source>
        <dbReference type="EMBL" id="PBC27045.1"/>
    </source>
</evidence>
<feature type="compositionally biased region" description="Low complexity" evidence="1">
    <location>
        <begin position="228"/>
        <end position="258"/>
    </location>
</feature>
<proteinExistence type="predicted"/>
<sequence>MSSIIPIKCTPYRSIIVELFMNFRPQRKLNQTIRKQNGLLIMYKTVRKGDASLQYTIVPQTDQFSSEFPQTSEKSSPRVIKYTIATLLILIILSCVATPFLISQNDQSLFAGTVLAMSRVGHDTIERNSSRSQGKEIGVNKSKSRLPITAAAATTTTTMLPSTEAYRKQDVEDEMTTVSLNGDEQESEEFATTDSTTSSTQYQQTSTELSTSTRQTSTSAIFASTMLPSSTLSSTSSTGSKTWTSTTSEMAKTSSSASRKAKMPRVTLKLRENETIPQMYMKAGIASYKKGNITTSVLAHGLSLEGLIFKTPEGTINPWPQKWFFTDPSSDFQWKVQSSSQEGMFGDIRGRFVYVKFRVIVLLDSVNFCVFVVSYLINSMTEYTLSAPNSSKLCCFGIHKHAINPTCRPLDDPPPIRISNSLHRQRSYPEHAESVFDFNGNPIQYRFPRIIYVKNTLKQPEENPVLNYALRWDEILLSLSKIL</sequence>
<keyword evidence="2" id="KW-0472">Membrane</keyword>
<feature type="transmembrane region" description="Helical" evidence="2">
    <location>
        <begin position="79"/>
        <end position="102"/>
    </location>
</feature>
<keyword evidence="4" id="KW-1185">Reference proteome</keyword>
<feature type="compositionally biased region" description="Low complexity" evidence="1">
    <location>
        <begin position="192"/>
        <end position="215"/>
    </location>
</feature>
<evidence type="ECO:0000313" key="4">
    <source>
        <dbReference type="Proteomes" id="UP000242457"/>
    </source>
</evidence>
<dbReference type="STRING" id="94128.A0A2A3E5S0"/>
<dbReference type="AlphaFoldDB" id="A0A2A3E5S0"/>